<feature type="transmembrane region" description="Helical" evidence="7">
    <location>
        <begin position="345"/>
        <end position="364"/>
    </location>
</feature>
<evidence type="ECO:0000259" key="8">
    <source>
        <dbReference type="PROSITE" id="PS50850"/>
    </source>
</evidence>
<dbReference type="Proteomes" id="UP000256379">
    <property type="component" value="Unassembled WGS sequence"/>
</dbReference>
<dbReference type="AlphaFoldDB" id="A0A3D8IPJ2"/>
<evidence type="ECO:0000256" key="6">
    <source>
        <dbReference type="ARBA" id="ARBA00023136"/>
    </source>
</evidence>
<name>A0A3D8IPJ2_9HELI</name>
<dbReference type="PANTHER" id="PTHR23521">
    <property type="entry name" value="TRANSPORTER MFS SUPERFAMILY"/>
    <property type="match status" value="1"/>
</dbReference>
<evidence type="ECO:0000256" key="5">
    <source>
        <dbReference type="ARBA" id="ARBA00022989"/>
    </source>
</evidence>
<dbReference type="Gene3D" id="1.20.1250.20">
    <property type="entry name" value="MFS general substrate transporter like domains"/>
    <property type="match status" value="2"/>
</dbReference>
<evidence type="ECO:0000256" key="1">
    <source>
        <dbReference type="ARBA" id="ARBA00004651"/>
    </source>
</evidence>
<feature type="transmembrane region" description="Helical" evidence="7">
    <location>
        <begin position="321"/>
        <end position="339"/>
    </location>
</feature>
<feature type="transmembrane region" description="Helical" evidence="7">
    <location>
        <begin position="90"/>
        <end position="112"/>
    </location>
</feature>
<reference evidence="9 10" key="1">
    <citation type="submission" date="2018-04" db="EMBL/GenBank/DDBJ databases">
        <title>Novel Campyloabacter and Helicobacter Species and Strains.</title>
        <authorList>
            <person name="Mannion A.J."/>
            <person name="Shen Z."/>
            <person name="Fox J.G."/>
        </authorList>
    </citation>
    <scope>NUCLEOTIDE SEQUENCE [LARGE SCALE GENOMIC DNA]</scope>
    <source>
        <strain evidence="9 10">MIT 17-337</strain>
    </source>
</reference>
<gene>
    <name evidence="9" type="ORF">CQA53_02905</name>
</gene>
<evidence type="ECO:0000256" key="7">
    <source>
        <dbReference type="SAM" id="Phobius"/>
    </source>
</evidence>
<dbReference type="InterPro" id="IPR036259">
    <property type="entry name" value="MFS_trans_sf"/>
</dbReference>
<feature type="transmembrane region" description="Helical" evidence="7">
    <location>
        <begin position="256"/>
        <end position="273"/>
    </location>
</feature>
<keyword evidence="6 7" id="KW-0472">Membrane</keyword>
<keyword evidence="3" id="KW-1003">Cell membrane</keyword>
<accession>A0A3D8IPJ2</accession>
<feature type="transmembrane region" description="Helical" evidence="7">
    <location>
        <begin position="64"/>
        <end position="84"/>
    </location>
</feature>
<evidence type="ECO:0000256" key="4">
    <source>
        <dbReference type="ARBA" id="ARBA00022692"/>
    </source>
</evidence>
<sequence>MNALFLGMSFLFIGNSLIVSSVGVILKSSGMNEIAIGAISSCFFIGALIATISGHRIISRVGHIRSFGIFAALFAIASLLHSLFDNLYLWSIFRLLLGFCYYGVLMVIESWLNEKARNSVRSRVLSFYEVVYYLASGIGVLIIAFNLEKNSVFILGACLIMFSTIPLYLIRIKEPLLPQKSPISLPKIFDIAPLALVTSFIAGMLVNGFFAMASVFILKQGFDTKGVSYFIACAMCGGFLAQSSIGSISDKLGRKFAIILCAGVAFCAMLSFLIFPLPLFLQCTLAIPLGGGIFCLYALALARANDMLKDRSKSVELGRSVLFCYSLGSLFAPLILGILMNEFGFHGFSWFYLACLGFCLLFALNKPNILKRNYKTKPGNMAILHDHE</sequence>
<evidence type="ECO:0000256" key="2">
    <source>
        <dbReference type="ARBA" id="ARBA00022448"/>
    </source>
</evidence>
<dbReference type="SUPFAM" id="SSF103473">
    <property type="entry name" value="MFS general substrate transporter"/>
    <property type="match status" value="1"/>
</dbReference>
<keyword evidence="4 7" id="KW-0812">Transmembrane</keyword>
<proteinExistence type="predicted"/>
<feature type="transmembrane region" description="Helical" evidence="7">
    <location>
        <begin position="229"/>
        <end position="249"/>
    </location>
</feature>
<comment type="subcellular location">
    <subcellularLocation>
        <location evidence="1">Cell membrane</location>
        <topology evidence="1">Multi-pass membrane protein</topology>
    </subcellularLocation>
</comment>
<evidence type="ECO:0000313" key="10">
    <source>
        <dbReference type="Proteomes" id="UP000256379"/>
    </source>
</evidence>
<feature type="domain" description="Major facilitator superfamily (MFS) profile" evidence="8">
    <location>
        <begin position="1"/>
        <end position="374"/>
    </location>
</feature>
<evidence type="ECO:0000256" key="3">
    <source>
        <dbReference type="ARBA" id="ARBA00022475"/>
    </source>
</evidence>
<feature type="transmembrane region" description="Helical" evidence="7">
    <location>
        <begin position="31"/>
        <end position="52"/>
    </location>
</feature>
<keyword evidence="2" id="KW-0813">Transport</keyword>
<feature type="transmembrane region" description="Helical" evidence="7">
    <location>
        <begin position="124"/>
        <end position="145"/>
    </location>
</feature>
<feature type="transmembrane region" description="Helical" evidence="7">
    <location>
        <begin position="279"/>
        <end position="300"/>
    </location>
</feature>
<keyword evidence="10" id="KW-1185">Reference proteome</keyword>
<feature type="transmembrane region" description="Helical" evidence="7">
    <location>
        <begin position="191"/>
        <end position="217"/>
    </location>
</feature>
<dbReference type="OrthoDB" id="9797524at2"/>
<dbReference type="CDD" id="cd17477">
    <property type="entry name" value="MFS_YcaD_like"/>
    <property type="match status" value="1"/>
</dbReference>
<evidence type="ECO:0000313" key="9">
    <source>
        <dbReference type="EMBL" id="RDU66825.1"/>
    </source>
</evidence>
<feature type="transmembrane region" description="Helical" evidence="7">
    <location>
        <begin position="151"/>
        <end position="170"/>
    </location>
</feature>
<dbReference type="InterPro" id="IPR020846">
    <property type="entry name" value="MFS_dom"/>
</dbReference>
<dbReference type="Pfam" id="PF07690">
    <property type="entry name" value="MFS_1"/>
    <property type="match status" value="1"/>
</dbReference>
<dbReference type="InterPro" id="IPR047200">
    <property type="entry name" value="MFS_YcaD-like"/>
</dbReference>
<dbReference type="EMBL" id="NXLQ01000003">
    <property type="protein sequence ID" value="RDU66825.1"/>
    <property type="molecule type" value="Genomic_DNA"/>
</dbReference>
<dbReference type="GO" id="GO:0005886">
    <property type="term" value="C:plasma membrane"/>
    <property type="evidence" value="ECO:0007669"/>
    <property type="project" value="UniProtKB-SubCell"/>
</dbReference>
<dbReference type="InterPro" id="IPR011701">
    <property type="entry name" value="MFS"/>
</dbReference>
<comment type="caution">
    <text evidence="9">The sequence shown here is derived from an EMBL/GenBank/DDBJ whole genome shotgun (WGS) entry which is preliminary data.</text>
</comment>
<organism evidence="9 10">
    <name type="scientific">Helicobacter didelphidarum</name>
    <dbReference type="NCBI Taxonomy" id="2040648"/>
    <lineage>
        <taxon>Bacteria</taxon>
        <taxon>Pseudomonadati</taxon>
        <taxon>Campylobacterota</taxon>
        <taxon>Epsilonproteobacteria</taxon>
        <taxon>Campylobacterales</taxon>
        <taxon>Helicobacteraceae</taxon>
        <taxon>Helicobacter</taxon>
    </lineage>
</organism>
<dbReference type="GO" id="GO:0022857">
    <property type="term" value="F:transmembrane transporter activity"/>
    <property type="evidence" value="ECO:0007669"/>
    <property type="project" value="InterPro"/>
</dbReference>
<protein>
    <submittedName>
        <fullName evidence="9">MFS transporter</fullName>
    </submittedName>
</protein>
<dbReference type="PANTHER" id="PTHR23521:SF2">
    <property type="entry name" value="TRANSPORTER MFS SUPERFAMILY"/>
    <property type="match status" value="1"/>
</dbReference>
<dbReference type="PROSITE" id="PS50850">
    <property type="entry name" value="MFS"/>
    <property type="match status" value="1"/>
</dbReference>
<keyword evidence="5 7" id="KW-1133">Transmembrane helix</keyword>